<sequence length="189" mass="20954">MPALLNARRGLGATDARDFVFSHMGIASDRWDVGQSVPVDYNASLGHVFARMAIYILKTDRVETFITLFDEQAAVANTELPSWAPDWRIKPSSCAPMYKKNKLTHARVLVTPKLFLEKENILGLVGHPVGIIKDDTVNKIAALYNSTGGVYYRGDPNGQHAMVSVGNRGQEHWELCEALFDEGSSFFNP</sequence>
<comment type="caution">
    <text evidence="1">The sequence shown here is derived from an EMBL/GenBank/DDBJ whole genome shotgun (WGS) entry which is preliminary data.</text>
</comment>
<evidence type="ECO:0000313" key="2">
    <source>
        <dbReference type="Proteomes" id="UP001172159"/>
    </source>
</evidence>
<accession>A0AA40DPR6</accession>
<reference evidence="1" key="1">
    <citation type="submission" date="2023-06" db="EMBL/GenBank/DDBJ databases">
        <title>Genome-scale phylogeny and comparative genomics of the fungal order Sordariales.</title>
        <authorList>
            <consortium name="Lawrence Berkeley National Laboratory"/>
            <person name="Hensen N."/>
            <person name="Bonometti L."/>
            <person name="Westerberg I."/>
            <person name="Brannstrom I.O."/>
            <person name="Guillou S."/>
            <person name="Cros-Aarteil S."/>
            <person name="Calhoun S."/>
            <person name="Haridas S."/>
            <person name="Kuo A."/>
            <person name="Mondo S."/>
            <person name="Pangilinan J."/>
            <person name="Riley R."/>
            <person name="Labutti K."/>
            <person name="Andreopoulos B."/>
            <person name="Lipzen A."/>
            <person name="Chen C."/>
            <person name="Yanf M."/>
            <person name="Daum C."/>
            <person name="Ng V."/>
            <person name="Clum A."/>
            <person name="Steindorff A."/>
            <person name="Ohm R."/>
            <person name="Martin F."/>
            <person name="Silar P."/>
            <person name="Natvig D."/>
            <person name="Lalanne C."/>
            <person name="Gautier V."/>
            <person name="Ament-Velasquez S.L."/>
            <person name="Kruys A."/>
            <person name="Hutchinson M.I."/>
            <person name="Powell A.J."/>
            <person name="Barry K."/>
            <person name="Miller A.N."/>
            <person name="Grigoriev I.V."/>
            <person name="Debuchy R."/>
            <person name="Gladieux P."/>
            <person name="Thoren M.H."/>
            <person name="Johannesson H."/>
        </authorList>
    </citation>
    <scope>NUCLEOTIDE SEQUENCE</scope>
    <source>
        <strain evidence="1">CBS 540.89</strain>
    </source>
</reference>
<dbReference type="EMBL" id="JAUKTV010000018">
    <property type="protein sequence ID" value="KAK0708936.1"/>
    <property type="molecule type" value="Genomic_DNA"/>
</dbReference>
<gene>
    <name evidence="1" type="ORF">B0T21DRAFT_416316</name>
</gene>
<dbReference type="Proteomes" id="UP001172159">
    <property type="component" value="Unassembled WGS sequence"/>
</dbReference>
<name>A0AA40DPR6_9PEZI</name>
<keyword evidence="2" id="KW-1185">Reference proteome</keyword>
<organism evidence="1 2">
    <name type="scientific">Apiosordaria backusii</name>
    <dbReference type="NCBI Taxonomy" id="314023"/>
    <lineage>
        <taxon>Eukaryota</taxon>
        <taxon>Fungi</taxon>
        <taxon>Dikarya</taxon>
        <taxon>Ascomycota</taxon>
        <taxon>Pezizomycotina</taxon>
        <taxon>Sordariomycetes</taxon>
        <taxon>Sordariomycetidae</taxon>
        <taxon>Sordariales</taxon>
        <taxon>Lasiosphaeriaceae</taxon>
        <taxon>Apiosordaria</taxon>
    </lineage>
</organism>
<proteinExistence type="predicted"/>
<evidence type="ECO:0000313" key="1">
    <source>
        <dbReference type="EMBL" id="KAK0708936.1"/>
    </source>
</evidence>
<dbReference type="AlphaFoldDB" id="A0AA40DPR6"/>
<protein>
    <submittedName>
        <fullName evidence="1">Uncharacterized protein</fullName>
    </submittedName>
</protein>